<dbReference type="InterPro" id="IPR016158">
    <property type="entry name" value="Cullin_homology"/>
</dbReference>
<dbReference type="SMART" id="SM00884">
    <property type="entry name" value="Cullin_Nedd8"/>
    <property type="match status" value="1"/>
</dbReference>
<dbReference type="FunFam" id="1.20.1310.10:FF:000012">
    <property type="entry name" value="Cullin 2"/>
    <property type="match status" value="1"/>
</dbReference>
<dbReference type="InterPro" id="IPR036390">
    <property type="entry name" value="WH_DNA-bd_sf"/>
</dbReference>
<dbReference type="InterPro" id="IPR045093">
    <property type="entry name" value="Cullin"/>
</dbReference>
<dbReference type="InterPro" id="IPR001373">
    <property type="entry name" value="Cullin_N"/>
</dbReference>
<evidence type="ECO:0000313" key="8">
    <source>
        <dbReference type="EMBL" id="CAL1292128.1"/>
    </source>
</evidence>
<dbReference type="Proteomes" id="UP001497382">
    <property type="component" value="Unassembled WGS sequence"/>
</dbReference>
<evidence type="ECO:0000256" key="5">
    <source>
        <dbReference type="PROSITE-ProRule" id="PRU00330"/>
    </source>
</evidence>
<evidence type="ECO:0000256" key="2">
    <source>
        <dbReference type="ARBA" id="ARBA00006019"/>
    </source>
</evidence>
<reference evidence="8 9" key="1">
    <citation type="submission" date="2024-04" db="EMBL/GenBank/DDBJ databases">
        <authorList>
            <person name="Rising A."/>
            <person name="Reimegard J."/>
            <person name="Sonavane S."/>
            <person name="Akerstrom W."/>
            <person name="Nylinder S."/>
            <person name="Hedman E."/>
            <person name="Kallberg Y."/>
        </authorList>
    </citation>
    <scope>NUCLEOTIDE SEQUENCE [LARGE SCALE GENOMIC DNA]</scope>
</reference>
<dbReference type="Pfam" id="PF00888">
    <property type="entry name" value="Cullin"/>
    <property type="match status" value="1"/>
</dbReference>
<keyword evidence="3" id="KW-1017">Isopeptide bond</keyword>
<evidence type="ECO:0000256" key="6">
    <source>
        <dbReference type="RuleBase" id="RU003829"/>
    </source>
</evidence>
<organism evidence="8 9">
    <name type="scientific">Larinioides sclopetarius</name>
    <dbReference type="NCBI Taxonomy" id="280406"/>
    <lineage>
        <taxon>Eukaryota</taxon>
        <taxon>Metazoa</taxon>
        <taxon>Ecdysozoa</taxon>
        <taxon>Arthropoda</taxon>
        <taxon>Chelicerata</taxon>
        <taxon>Arachnida</taxon>
        <taxon>Araneae</taxon>
        <taxon>Araneomorphae</taxon>
        <taxon>Entelegynae</taxon>
        <taxon>Araneoidea</taxon>
        <taxon>Araneidae</taxon>
        <taxon>Larinioides</taxon>
    </lineage>
</organism>
<name>A0AAV2BA45_9ARAC</name>
<dbReference type="GO" id="GO:0031625">
    <property type="term" value="F:ubiquitin protein ligase binding"/>
    <property type="evidence" value="ECO:0007669"/>
    <property type="project" value="InterPro"/>
</dbReference>
<dbReference type="PANTHER" id="PTHR11932">
    <property type="entry name" value="CULLIN"/>
    <property type="match status" value="1"/>
</dbReference>
<dbReference type="InterPro" id="IPR036388">
    <property type="entry name" value="WH-like_DNA-bd_sf"/>
</dbReference>
<comment type="caution">
    <text evidence="8">The sequence shown here is derived from an EMBL/GenBank/DDBJ whole genome shotgun (WGS) entry which is preliminary data.</text>
</comment>
<comment type="similarity">
    <text evidence="2 5 6">Belongs to the cullin family.</text>
</comment>
<dbReference type="FunFam" id="1.10.10.10:FF:000014">
    <property type="entry name" value="Cullin 1"/>
    <property type="match status" value="1"/>
</dbReference>
<evidence type="ECO:0000256" key="1">
    <source>
        <dbReference type="ARBA" id="ARBA00004906"/>
    </source>
</evidence>
<dbReference type="InterPro" id="IPR019559">
    <property type="entry name" value="Cullin_neddylation_domain"/>
</dbReference>
<dbReference type="FunFam" id="3.30.230.130:FF:000003">
    <property type="entry name" value="Cullin 2"/>
    <property type="match status" value="1"/>
</dbReference>
<keyword evidence="9" id="KW-1185">Reference proteome</keyword>
<dbReference type="SMART" id="SM00182">
    <property type="entry name" value="CULLIN"/>
    <property type="match status" value="1"/>
</dbReference>
<evidence type="ECO:0000313" key="9">
    <source>
        <dbReference type="Proteomes" id="UP001497382"/>
    </source>
</evidence>
<evidence type="ECO:0000256" key="4">
    <source>
        <dbReference type="ARBA" id="ARBA00022843"/>
    </source>
</evidence>
<dbReference type="GO" id="GO:0031461">
    <property type="term" value="C:cullin-RING ubiquitin ligase complex"/>
    <property type="evidence" value="ECO:0007669"/>
    <property type="project" value="UniProtKB-ARBA"/>
</dbReference>
<sequence>SIVAVHDKFSNFILTVFSGDQRFVEALDKACTTVVNHDGNSKHISRSPELLVKYCDFLLKKNAKACSENEVENKLSRAITIFKYIDDKDFFQKFYSKMMAKRIIYNQSMSMDAEEATINKLKQTCGHEFTNKLHRIFTDVGVSAGLNSSFMEHLRGSNIESDVNFSVYVFQSGAWPLGQSVVSTFAVPQELKKSIGQFESFYGSRFKGRKLTWLHHLSDAEVKLRYLKKTYIVRMSTYQMAILLLYKRDDVLSYEEILETTKLSDEQLSKLIKSLLDSKLILASDSENTIKSGSSFRLNKEYSNKRTKFRLSAVVQKESTQEEVQKTHVSVERDRKVYLQAAIVRIMKSRKVLRHNALIQEVINQASDRFMPNVSMIEKCIEQLIEKEYIERTPNFTDEYSYVA</sequence>
<dbReference type="SUPFAM" id="SSF46785">
    <property type="entry name" value="Winged helix' DNA-binding domain"/>
    <property type="match status" value="1"/>
</dbReference>
<dbReference type="InterPro" id="IPR016159">
    <property type="entry name" value="Cullin_repeat-like_dom_sf"/>
</dbReference>
<dbReference type="GO" id="GO:0006511">
    <property type="term" value="P:ubiquitin-dependent protein catabolic process"/>
    <property type="evidence" value="ECO:0007669"/>
    <property type="project" value="InterPro"/>
</dbReference>
<dbReference type="PROSITE" id="PS50069">
    <property type="entry name" value="CULLIN_2"/>
    <property type="match status" value="1"/>
</dbReference>
<comment type="pathway">
    <text evidence="1">Protein modification; protein ubiquitination.</text>
</comment>
<dbReference type="Gene3D" id="3.30.230.130">
    <property type="entry name" value="Cullin, Chain C, Domain 2"/>
    <property type="match status" value="1"/>
</dbReference>
<dbReference type="Pfam" id="PF26557">
    <property type="entry name" value="Cullin_AB"/>
    <property type="match status" value="1"/>
</dbReference>
<dbReference type="Gene3D" id="1.10.10.10">
    <property type="entry name" value="Winged helix-like DNA-binding domain superfamily/Winged helix DNA-binding domain"/>
    <property type="match status" value="1"/>
</dbReference>
<dbReference type="Gene3D" id="1.20.1310.10">
    <property type="entry name" value="Cullin Repeats"/>
    <property type="match status" value="2"/>
</dbReference>
<evidence type="ECO:0000256" key="3">
    <source>
        <dbReference type="ARBA" id="ARBA00022499"/>
    </source>
</evidence>
<dbReference type="Pfam" id="PF10557">
    <property type="entry name" value="Cullin_Nedd8"/>
    <property type="match status" value="1"/>
</dbReference>
<proteinExistence type="inferred from homology"/>
<dbReference type="InterPro" id="IPR036317">
    <property type="entry name" value="Cullin_homology_sf"/>
</dbReference>
<dbReference type="SUPFAM" id="SSF74788">
    <property type="entry name" value="Cullin repeat-like"/>
    <property type="match status" value="1"/>
</dbReference>
<dbReference type="GO" id="GO:0005634">
    <property type="term" value="C:nucleus"/>
    <property type="evidence" value="ECO:0007669"/>
    <property type="project" value="UniProtKB-ARBA"/>
</dbReference>
<dbReference type="AlphaFoldDB" id="A0AAV2BA45"/>
<dbReference type="EMBL" id="CAXIEN010000300">
    <property type="protein sequence ID" value="CAL1292128.1"/>
    <property type="molecule type" value="Genomic_DNA"/>
</dbReference>
<feature type="domain" description="Cullin family profile" evidence="7">
    <location>
        <begin position="46"/>
        <end position="276"/>
    </location>
</feature>
<keyword evidence="4" id="KW-0832">Ubl conjugation</keyword>
<protein>
    <recommendedName>
        <fullName evidence="7">Cullin family profile domain-containing protein</fullName>
    </recommendedName>
</protein>
<dbReference type="InterPro" id="IPR059120">
    <property type="entry name" value="Cullin-like_AB"/>
</dbReference>
<feature type="non-terminal residue" evidence="8">
    <location>
        <position position="1"/>
    </location>
</feature>
<dbReference type="SUPFAM" id="SSF75632">
    <property type="entry name" value="Cullin homology domain"/>
    <property type="match status" value="1"/>
</dbReference>
<gene>
    <name evidence="8" type="ORF">LARSCL_LOCUS17492</name>
</gene>
<evidence type="ECO:0000259" key="7">
    <source>
        <dbReference type="PROSITE" id="PS50069"/>
    </source>
</evidence>
<accession>A0AAV2BA45</accession>